<reference evidence="3 4" key="1">
    <citation type="submission" date="2024-10" db="EMBL/GenBank/DDBJ databases">
        <title>The Natural Products Discovery Center: Release of the First 8490 Sequenced Strains for Exploring Actinobacteria Biosynthetic Diversity.</title>
        <authorList>
            <person name="Kalkreuter E."/>
            <person name="Kautsar S.A."/>
            <person name="Yang D."/>
            <person name="Bader C.D."/>
            <person name="Teijaro C.N."/>
            <person name="Fluegel L."/>
            <person name="Davis C.M."/>
            <person name="Simpson J.R."/>
            <person name="Lauterbach L."/>
            <person name="Steele A.D."/>
            <person name="Gui C."/>
            <person name="Meng S."/>
            <person name="Li G."/>
            <person name="Viehrig K."/>
            <person name="Ye F."/>
            <person name="Su P."/>
            <person name="Kiefer A.F."/>
            <person name="Nichols A."/>
            <person name="Cepeda A.J."/>
            <person name="Yan W."/>
            <person name="Fan B."/>
            <person name="Jiang Y."/>
            <person name="Adhikari A."/>
            <person name="Zheng C.-J."/>
            <person name="Schuster L."/>
            <person name="Cowan T.M."/>
            <person name="Smanski M.J."/>
            <person name="Chevrette M.G."/>
            <person name="De Carvalho L.P.S."/>
            <person name="Shen B."/>
        </authorList>
    </citation>
    <scope>NUCLEOTIDE SEQUENCE [LARGE SCALE GENOMIC DNA]</scope>
    <source>
        <strain evidence="3 4">NPDC000087</strain>
    </source>
</reference>
<keyword evidence="2" id="KW-0472">Membrane</keyword>
<keyword evidence="2" id="KW-0812">Transmembrane</keyword>
<evidence type="ECO:0000256" key="2">
    <source>
        <dbReference type="SAM" id="Phobius"/>
    </source>
</evidence>
<dbReference type="EMBL" id="JBIAZU010000008">
    <property type="protein sequence ID" value="MFF5296156.1"/>
    <property type="molecule type" value="Genomic_DNA"/>
</dbReference>
<organism evidence="3 4">
    <name type="scientific">Paractinoplanes globisporus</name>
    <dbReference type="NCBI Taxonomy" id="113565"/>
    <lineage>
        <taxon>Bacteria</taxon>
        <taxon>Bacillati</taxon>
        <taxon>Actinomycetota</taxon>
        <taxon>Actinomycetes</taxon>
        <taxon>Micromonosporales</taxon>
        <taxon>Micromonosporaceae</taxon>
        <taxon>Paractinoplanes</taxon>
    </lineage>
</organism>
<evidence type="ECO:0000313" key="3">
    <source>
        <dbReference type="EMBL" id="MFF5296156.1"/>
    </source>
</evidence>
<evidence type="ECO:0000313" key="4">
    <source>
        <dbReference type="Proteomes" id="UP001602245"/>
    </source>
</evidence>
<dbReference type="Proteomes" id="UP001602245">
    <property type="component" value="Unassembled WGS sequence"/>
</dbReference>
<keyword evidence="2" id="KW-1133">Transmembrane helix</keyword>
<proteinExistence type="predicted"/>
<sequence length="213" mass="22531">MAQTTREMPVRADGWRPTDPVLEAIIKRCIADAEAGASRDGVREYMAGAMILIVLAVLMLLAGQSATVAILIPAALFAAGALYMISKAKPVPVQRAKALAPMGGPGRLPAGYLVHPGAWNAGMAEHVAFLPESQLQAAAGMCATFPGSVDDLLIFTGTIAAQFPQPKHHLTPDDVAHRTRDLVRVGLPVIREFNQKYPPPAPDAGGKKGKKKK</sequence>
<feature type="transmembrane region" description="Helical" evidence="2">
    <location>
        <begin position="68"/>
        <end position="85"/>
    </location>
</feature>
<protein>
    <submittedName>
        <fullName evidence="3">Uncharacterized protein</fullName>
    </submittedName>
</protein>
<feature type="transmembrane region" description="Helical" evidence="2">
    <location>
        <begin position="45"/>
        <end position="62"/>
    </location>
</feature>
<keyword evidence="4" id="KW-1185">Reference proteome</keyword>
<comment type="caution">
    <text evidence="3">The sequence shown here is derived from an EMBL/GenBank/DDBJ whole genome shotgun (WGS) entry which is preliminary data.</text>
</comment>
<evidence type="ECO:0000256" key="1">
    <source>
        <dbReference type="SAM" id="MobiDB-lite"/>
    </source>
</evidence>
<dbReference type="RefSeq" id="WP_020516364.1">
    <property type="nucleotide sequence ID" value="NZ_JBIAZU010000008.1"/>
</dbReference>
<feature type="region of interest" description="Disordered" evidence="1">
    <location>
        <begin position="193"/>
        <end position="213"/>
    </location>
</feature>
<gene>
    <name evidence="3" type="ORF">ACFY35_42550</name>
</gene>
<name>A0ABW6WS74_9ACTN</name>
<accession>A0ABW6WS74</accession>